<dbReference type="GO" id="GO:0015031">
    <property type="term" value="P:protein transport"/>
    <property type="evidence" value="ECO:0007669"/>
    <property type="project" value="InterPro"/>
</dbReference>
<dbReference type="InterPro" id="IPR027304">
    <property type="entry name" value="Trigger_fact/SurA_dom_sf"/>
</dbReference>
<evidence type="ECO:0000256" key="2">
    <source>
        <dbReference type="ARBA" id="ARBA00023235"/>
    </source>
</evidence>
<proteinExistence type="predicted"/>
<dbReference type="EMBL" id="BARV01029386">
    <property type="protein sequence ID" value="GAI44281.1"/>
    <property type="molecule type" value="Genomic_DNA"/>
</dbReference>
<keyword evidence="2" id="KW-0413">Isomerase</keyword>
<dbReference type="SUPFAM" id="SSF54534">
    <property type="entry name" value="FKBP-like"/>
    <property type="match status" value="1"/>
</dbReference>
<dbReference type="GO" id="GO:0003755">
    <property type="term" value="F:peptidyl-prolyl cis-trans isomerase activity"/>
    <property type="evidence" value="ECO:0007669"/>
    <property type="project" value="UniProtKB-KW"/>
</dbReference>
<dbReference type="Gene3D" id="1.10.3120.10">
    <property type="entry name" value="Trigger factor, C-terminal domain"/>
    <property type="match status" value="1"/>
</dbReference>
<reference evidence="4" key="1">
    <citation type="journal article" date="2014" name="Front. Microbiol.">
        <title>High frequency of phylogenetically diverse reductive dehalogenase-homologous genes in deep subseafloor sedimentary metagenomes.</title>
        <authorList>
            <person name="Kawai M."/>
            <person name="Futagami T."/>
            <person name="Toyoda A."/>
            <person name="Takaki Y."/>
            <person name="Nishi S."/>
            <person name="Hori S."/>
            <person name="Arai W."/>
            <person name="Tsubouchi T."/>
            <person name="Morono Y."/>
            <person name="Uchiyama I."/>
            <person name="Ito T."/>
            <person name="Fujiyama A."/>
            <person name="Inagaki F."/>
            <person name="Takami H."/>
        </authorList>
    </citation>
    <scope>NUCLEOTIDE SEQUENCE</scope>
    <source>
        <strain evidence="4">Expedition CK06-06</strain>
    </source>
</reference>
<organism evidence="4">
    <name type="scientific">marine sediment metagenome</name>
    <dbReference type="NCBI Taxonomy" id="412755"/>
    <lineage>
        <taxon>unclassified sequences</taxon>
        <taxon>metagenomes</taxon>
        <taxon>ecological metagenomes</taxon>
    </lineage>
</organism>
<dbReference type="SUPFAM" id="SSF109998">
    <property type="entry name" value="Triger factor/SurA peptide-binding domain-like"/>
    <property type="match status" value="1"/>
</dbReference>
<sequence>MKGGEEKEFKLWLPKDYPRAELAEKEAWFKVRVAEIKQQRLPKLNNEFAHLVNPEFKTLASLRKQVSTNLKLMAEEKARRDFEERIIEAVVESSQVEFPPVLAEMEIARLLDQQMRRLQASDIGLEEYLGRINKTGEELREELRPLATKRVTSSLVLGRIAEQEKIEVGDAEITAELENMAQSATENKDEVQKLLNSPQARNSVEQILTTRKTIQRLVEIAGGSIDAQGK</sequence>
<keyword evidence="1" id="KW-0697">Rotamase</keyword>
<feature type="domain" description="Trigger factor C-terminal" evidence="3">
    <location>
        <begin position="58"/>
        <end position="219"/>
    </location>
</feature>
<dbReference type="Gene3D" id="3.10.50.40">
    <property type="match status" value="1"/>
</dbReference>
<dbReference type="Pfam" id="PF05698">
    <property type="entry name" value="Trigger_C"/>
    <property type="match status" value="1"/>
</dbReference>
<comment type="caution">
    <text evidence="4">The sequence shown here is derived from an EMBL/GenBank/DDBJ whole genome shotgun (WGS) entry which is preliminary data.</text>
</comment>
<dbReference type="AlphaFoldDB" id="X1PP42"/>
<evidence type="ECO:0000313" key="4">
    <source>
        <dbReference type="EMBL" id="GAI44281.1"/>
    </source>
</evidence>
<evidence type="ECO:0000256" key="1">
    <source>
        <dbReference type="ARBA" id="ARBA00023110"/>
    </source>
</evidence>
<protein>
    <recommendedName>
        <fullName evidence="3">Trigger factor C-terminal domain-containing protein</fullName>
    </recommendedName>
</protein>
<dbReference type="InterPro" id="IPR046357">
    <property type="entry name" value="PPIase_dom_sf"/>
</dbReference>
<dbReference type="GO" id="GO:0006457">
    <property type="term" value="P:protein folding"/>
    <property type="evidence" value="ECO:0007669"/>
    <property type="project" value="InterPro"/>
</dbReference>
<gene>
    <name evidence="4" type="ORF">S06H3_46872</name>
</gene>
<evidence type="ECO:0000259" key="3">
    <source>
        <dbReference type="Pfam" id="PF05698"/>
    </source>
</evidence>
<name>X1PP42_9ZZZZ</name>
<accession>X1PP42</accession>
<dbReference type="InterPro" id="IPR008880">
    <property type="entry name" value="Trigger_fac_C"/>
</dbReference>
<dbReference type="InterPro" id="IPR037041">
    <property type="entry name" value="Trigger_fac_C_sf"/>
</dbReference>